<feature type="compositionally biased region" description="Basic and acidic residues" evidence="1">
    <location>
        <begin position="40"/>
        <end position="56"/>
    </location>
</feature>
<evidence type="ECO:0000313" key="2">
    <source>
        <dbReference type="EMBL" id="KAK1132901.1"/>
    </source>
</evidence>
<organism evidence="2 3">
    <name type="scientific">Melipona bicolor</name>
    <dbReference type="NCBI Taxonomy" id="60889"/>
    <lineage>
        <taxon>Eukaryota</taxon>
        <taxon>Metazoa</taxon>
        <taxon>Ecdysozoa</taxon>
        <taxon>Arthropoda</taxon>
        <taxon>Hexapoda</taxon>
        <taxon>Insecta</taxon>
        <taxon>Pterygota</taxon>
        <taxon>Neoptera</taxon>
        <taxon>Endopterygota</taxon>
        <taxon>Hymenoptera</taxon>
        <taxon>Apocrita</taxon>
        <taxon>Aculeata</taxon>
        <taxon>Apoidea</taxon>
        <taxon>Anthophila</taxon>
        <taxon>Apidae</taxon>
        <taxon>Melipona</taxon>
    </lineage>
</organism>
<accession>A0AA40KU51</accession>
<dbReference type="Proteomes" id="UP001177670">
    <property type="component" value="Unassembled WGS sequence"/>
</dbReference>
<name>A0AA40KU51_9HYME</name>
<evidence type="ECO:0000256" key="1">
    <source>
        <dbReference type="SAM" id="MobiDB-lite"/>
    </source>
</evidence>
<feature type="region of interest" description="Disordered" evidence="1">
    <location>
        <begin position="1"/>
        <end position="68"/>
    </location>
</feature>
<keyword evidence="3" id="KW-1185">Reference proteome</keyword>
<sequence length="220" mass="23963">MRAKAAPASTNQKAEGVAVPRGRPKEVEGCRLTVGTGDTFRPDAARTTERTRKRPSEPTTTPTDRGNYIVVLDPSNARPIRRGLVDLDPAIGKDERPGNGSERRLNGLVQGWQGDNRYQPVYARTPSRDRDSRSKWAMPCYGYGGIKRSGSSSCGGEWGRRGADGNQSASWRVVAVDSSAVESPFMAEKTAAMIVYANCLKYPGQDPFVPPFFRQGVVVS</sequence>
<comment type="caution">
    <text evidence="2">The sequence shown here is derived from an EMBL/GenBank/DDBJ whole genome shotgun (WGS) entry which is preliminary data.</text>
</comment>
<proteinExistence type="predicted"/>
<protein>
    <submittedName>
        <fullName evidence="2">Uncharacterized protein</fullName>
    </submittedName>
</protein>
<dbReference type="EMBL" id="JAHYIQ010000004">
    <property type="protein sequence ID" value="KAK1132901.1"/>
    <property type="molecule type" value="Genomic_DNA"/>
</dbReference>
<dbReference type="AlphaFoldDB" id="A0AA40KU51"/>
<gene>
    <name evidence="2" type="ORF">K0M31_014269</name>
</gene>
<reference evidence="2" key="1">
    <citation type="submission" date="2021-10" db="EMBL/GenBank/DDBJ databases">
        <title>Melipona bicolor Genome sequencing and assembly.</title>
        <authorList>
            <person name="Araujo N.S."/>
            <person name="Arias M.C."/>
        </authorList>
    </citation>
    <scope>NUCLEOTIDE SEQUENCE</scope>
    <source>
        <strain evidence="2">USP_2M_L1-L4_2017</strain>
        <tissue evidence="2">Whole body</tissue>
    </source>
</reference>
<evidence type="ECO:0000313" key="3">
    <source>
        <dbReference type="Proteomes" id="UP001177670"/>
    </source>
</evidence>